<dbReference type="SUPFAM" id="SSF88723">
    <property type="entry name" value="PIN domain-like"/>
    <property type="match status" value="1"/>
</dbReference>
<protein>
    <recommendedName>
        <fullName evidence="3">PIN domain-containing protein</fullName>
    </recommendedName>
</protein>
<dbReference type="RefSeq" id="WP_200891763.1">
    <property type="nucleotide sequence ID" value="NZ_BAFN01000001.1"/>
</dbReference>
<keyword evidence="2" id="KW-1185">Reference proteome</keyword>
<accession>A0ABQ0K0I0</accession>
<proteinExistence type="predicted"/>
<evidence type="ECO:0000313" key="1">
    <source>
        <dbReference type="EMBL" id="GAN34583.1"/>
    </source>
</evidence>
<dbReference type="Gene3D" id="3.40.50.1010">
    <property type="entry name" value="5'-nuclease"/>
    <property type="match status" value="1"/>
</dbReference>
<comment type="caution">
    <text evidence="1">The sequence shown here is derived from an EMBL/GenBank/DDBJ whole genome shotgun (WGS) entry which is preliminary data.</text>
</comment>
<reference evidence="2" key="1">
    <citation type="journal article" date="2015" name="Genome Announc.">
        <title>Draft Genome Sequence of an Anaerobic Ammonium-Oxidizing Bacterium, "Candidatus Brocadia sinica".</title>
        <authorList>
            <person name="Oshiki M."/>
            <person name="Shinyako-Hata K."/>
            <person name="Satoh H."/>
            <person name="Okabe S."/>
        </authorList>
    </citation>
    <scope>NUCLEOTIDE SEQUENCE [LARGE SCALE GENOMIC DNA]</scope>
    <source>
        <strain evidence="2">JPN1</strain>
    </source>
</reference>
<name>A0ABQ0K0I0_9BACT</name>
<dbReference type="Proteomes" id="UP000032309">
    <property type="component" value="Unassembled WGS sequence"/>
</dbReference>
<dbReference type="InterPro" id="IPR029060">
    <property type="entry name" value="PIN-like_dom_sf"/>
</dbReference>
<evidence type="ECO:0008006" key="3">
    <source>
        <dbReference type="Google" id="ProtNLM"/>
    </source>
</evidence>
<evidence type="ECO:0000313" key="2">
    <source>
        <dbReference type="Proteomes" id="UP000032309"/>
    </source>
</evidence>
<organism evidence="1 2">
    <name type="scientific">Candidatus Brocadia sinica JPN1</name>
    <dbReference type="NCBI Taxonomy" id="1197129"/>
    <lineage>
        <taxon>Bacteria</taxon>
        <taxon>Pseudomonadati</taxon>
        <taxon>Planctomycetota</taxon>
        <taxon>Candidatus Brocadiia</taxon>
        <taxon>Candidatus Brocadiales</taxon>
        <taxon>Candidatus Brocadiaceae</taxon>
        <taxon>Candidatus Brocadia</taxon>
    </lineage>
</organism>
<gene>
    <name evidence="1" type="ORF">BROSI_A3121</name>
</gene>
<dbReference type="EMBL" id="BAFN01000001">
    <property type="protein sequence ID" value="GAN34583.1"/>
    <property type="molecule type" value="Genomic_DNA"/>
</dbReference>
<sequence length="96" mass="11089">MDFENEANPFEQRRFAIRGWKNYALGDTDETKEIVERAEKFHQLGIKSKDSLHLACAISMQCEYFLTTDDELIKKASGIEEIKVTDPISFIKDVTE</sequence>